<proteinExistence type="inferred from homology"/>
<dbReference type="GO" id="GO:0005694">
    <property type="term" value="C:chromosome"/>
    <property type="evidence" value="ECO:0007669"/>
    <property type="project" value="TreeGrafter"/>
</dbReference>
<evidence type="ECO:0000256" key="1">
    <source>
        <dbReference type="ARBA" id="ARBA00006295"/>
    </source>
</evidence>
<dbReference type="Gene3D" id="1.10.10.2830">
    <property type="match status" value="1"/>
</dbReference>
<sequence length="327" mass="37249">MSTVAKKNKQRKNSSKREQMLEAAKIAAFQKRDSVSDYKEIIDDKNKEIDSLKAKVDILGSIETNLKSSLIYVDPAECVNWLYADRQNFELGDLQELAEDIEKNGQVQPCILRLLKKSENQKEKYEVIAGERRWRACSLFRINLLAEVRELTDAEALVVQKSENRKKDICPHSEARQYYLALKNNVISQNELAAKLGYSSSSFSNLLSFMHVDDRVWKAVGDTSRVSPRSAKLIKQYCDKGEEHIKALISIAPKIKEGMGAKSLEKTIDRLLSNPEVSNNKKEIFINNKKAFSINGGDIKISKSIYSQINMDELEKLIYSHLSEKLI</sequence>
<dbReference type="RefSeq" id="WP_016211499.1">
    <property type="nucleotide sequence ID" value="NZ_CP012512.1"/>
</dbReference>
<dbReference type="PANTHER" id="PTHR33375:SF1">
    <property type="entry name" value="CHROMOSOME-PARTITIONING PROTEIN PARB-RELATED"/>
    <property type="match status" value="1"/>
</dbReference>
<dbReference type="Gene3D" id="3.90.1530.30">
    <property type="match status" value="1"/>
</dbReference>
<comment type="similarity">
    <text evidence="1">Belongs to the ParB family.</text>
</comment>
<dbReference type="OrthoDB" id="9802051at2"/>
<dbReference type="SUPFAM" id="SSF110849">
    <property type="entry name" value="ParB/Sulfiredoxin"/>
    <property type="match status" value="1"/>
</dbReference>
<dbReference type="CDD" id="cd16405">
    <property type="entry name" value="RepB_like_N"/>
    <property type="match status" value="1"/>
</dbReference>
<dbReference type="AlphaFoldDB" id="A0A7H0ZGJ1"/>
<dbReference type="Pfam" id="PF02195">
    <property type="entry name" value="ParB_N"/>
    <property type="match status" value="1"/>
</dbReference>
<dbReference type="NCBIfam" id="TIGR00180">
    <property type="entry name" value="parB_part"/>
    <property type="match status" value="1"/>
</dbReference>
<gene>
    <name evidence="4" type="ORF">KU39_4p11</name>
</gene>
<dbReference type="PANTHER" id="PTHR33375">
    <property type="entry name" value="CHROMOSOME-PARTITIONING PROTEIN PARB-RELATED"/>
    <property type="match status" value="1"/>
</dbReference>
<dbReference type="GO" id="GO:0045881">
    <property type="term" value="P:positive regulation of sporulation resulting in formation of a cellular spore"/>
    <property type="evidence" value="ECO:0007669"/>
    <property type="project" value="TreeGrafter"/>
</dbReference>
<evidence type="ECO:0000259" key="3">
    <source>
        <dbReference type="SMART" id="SM00470"/>
    </source>
</evidence>
<evidence type="ECO:0000313" key="4">
    <source>
        <dbReference type="EMBL" id="ALB24707.1"/>
    </source>
</evidence>
<name>A0A7H0ZGJ1_PISSA</name>
<accession>A0A7H0ZGJ1</accession>
<dbReference type="InterPro" id="IPR004437">
    <property type="entry name" value="ParB/RepB/Spo0J"/>
</dbReference>
<organism evidence="4 5">
    <name type="scientific">Piscirickettsia salmonis</name>
    <dbReference type="NCBI Taxonomy" id="1238"/>
    <lineage>
        <taxon>Bacteria</taxon>
        <taxon>Pseudomonadati</taxon>
        <taxon>Pseudomonadota</taxon>
        <taxon>Gammaproteobacteria</taxon>
        <taxon>Thiotrichales</taxon>
        <taxon>Piscirickettsiaceae</taxon>
        <taxon>Piscirickettsia</taxon>
    </lineage>
</organism>
<dbReference type="InterPro" id="IPR050336">
    <property type="entry name" value="Chromosome_partition/occlusion"/>
</dbReference>
<dbReference type="GO" id="GO:0007059">
    <property type="term" value="P:chromosome segregation"/>
    <property type="evidence" value="ECO:0007669"/>
    <property type="project" value="UniProtKB-KW"/>
</dbReference>
<dbReference type="EMBL" id="CP012512">
    <property type="protein sequence ID" value="ALB24707.1"/>
    <property type="molecule type" value="Genomic_DNA"/>
</dbReference>
<dbReference type="SUPFAM" id="SSF109709">
    <property type="entry name" value="KorB DNA-binding domain-like"/>
    <property type="match status" value="1"/>
</dbReference>
<feature type="domain" description="ParB-like N-terminal" evidence="3">
    <location>
        <begin position="71"/>
        <end position="165"/>
    </location>
</feature>
<keyword evidence="4" id="KW-0614">Plasmid</keyword>
<evidence type="ECO:0000256" key="2">
    <source>
        <dbReference type="ARBA" id="ARBA00022829"/>
    </source>
</evidence>
<geneLocation type="plasmid" evidence="4 5">
    <name>pPSB1-4</name>
</geneLocation>
<keyword evidence="2" id="KW-0159">Chromosome partition</keyword>
<dbReference type="InterPro" id="IPR041468">
    <property type="entry name" value="HTH_ParB/Spo0J"/>
</dbReference>
<dbReference type="Proteomes" id="UP000029558">
    <property type="component" value="Plasmid pPSB1-4"/>
</dbReference>
<reference evidence="4 5" key="1">
    <citation type="journal article" date="2014" name="Genome Announc.">
        <title>Comparative Genome Analysis of Two Isolates of the Fish Pathogen Piscirickettsia salmonis from Different Hosts Reveals Major Differences in Virulence-Associated Secretion Systems.</title>
        <authorList>
            <person name="Bohle H."/>
            <person name="Henriquez P."/>
            <person name="Grothusen H."/>
            <person name="Navas E."/>
            <person name="Sandoval A."/>
            <person name="Bustamante F."/>
            <person name="Bustos P."/>
            <person name="Mancilla M."/>
        </authorList>
    </citation>
    <scope>NUCLEOTIDE SEQUENCE [LARGE SCALE GENOMIC DNA]</scope>
    <source>
        <strain evidence="5">B1-32597</strain>
    </source>
</reference>
<dbReference type="InterPro" id="IPR037972">
    <property type="entry name" value="RepB_N"/>
</dbReference>
<dbReference type="SMART" id="SM00470">
    <property type="entry name" value="ParB"/>
    <property type="match status" value="1"/>
</dbReference>
<dbReference type="GO" id="GO:0003677">
    <property type="term" value="F:DNA binding"/>
    <property type="evidence" value="ECO:0007669"/>
    <property type="project" value="InterPro"/>
</dbReference>
<protein>
    <submittedName>
        <fullName evidence="4">ParB</fullName>
    </submittedName>
</protein>
<dbReference type="InterPro" id="IPR003115">
    <property type="entry name" value="ParB_N"/>
</dbReference>
<evidence type="ECO:0000313" key="5">
    <source>
        <dbReference type="Proteomes" id="UP000029558"/>
    </source>
</evidence>
<dbReference type="InterPro" id="IPR036086">
    <property type="entry name" value="ParB/Sulfiredoxin_sf"/>
</dbReference>
<dbReference type="Pfam" id="PF17762">
    <property type="entry name" value="HTH_ParB"/>
    <property type="match status" value="1"/>
</dbReference>